<accession>X0TAT1</accession>
<protein>
    <submittedName>
        <fullName evidence="1">Uncharacterized protein</fullName>
    </submittedName>
</protein>
<name>X0TAT1_9ZZZZ</name>
<gene>
    <name evidence="1" type="ORF">S01H1_24049</name>
</gene>
<organism evidence="1">
    <name type="scientific">marine sediment metagenome</name>
    <dbReference type="NCBI Taxonomy" id="412755"/>
    <lineage>
        <taxon>unclassified sequences</taxon>
        <taxon>metagenomes</taxon>
        <taxon>ecological metagenomes</taxon>
    </lineage>
</organism>
<proteinExistence type="predicted"/>
<reference evidence="1" key="1">
    <citation type="journal article" date="2014" name="Front. Microbiol.">
        <title>High frequency of phylogenetically diverse reductive dehalogenase-homologous genes in deep subseafloor sedimentary metagenomes.</title>
        <authorList>
            <person name="Kawai M."/>
            <person name="Futagami T."/>
            <person name="Toyoda A."/>
            <person name="Takaki Y."/>
            <person name="Nishi S."/>
            <person name="Hori S."/>
            <person name="Arai W."/>
            <person name="Tsubouchi T."/>
            <person name="Morono Y."/>
            <person name="Uchiyama I."/>
            <person name="Ito T."/>
            <person name="Fujiyama A."/>
            <person name="Inagaki F."/>
            <person name="Takami H."/>
        </authorList>
    </citation>
    <scope>NUCLEOTIDE SEQUENCE</scope>
    <source>
        <strain evidence="1">Expedition CK06-06</strain>
    </source>
</reference>
<feature type="non-terminal residue" evidence="1">
    <location>
        <position position="92"/>
    </location>
</feature>
<dbReference type="EMBL" id="BARS01014128">
    <property type="protein sequence ID" value="GAF90314.1"/>
    <property type="molecule type" value="Genomic_DNA"/>
</dbReference>
<comment type="caution">
    <text evidence="1">The sequence shown here is derived from an EMBL/GenBank/DDBJ whole genome shotgun (WGS) entry which is preliminary data.</text>
</comment>
<sequence length="92" mass="9898">MIASIAKPQDLAVLAVIVPENFGNDWQKKIQSNPALKQNPRAAMMVAMGGSVLARLSEPLKGTESLAVGFRLDDTNGRVLSYAQQFRKGVDG</sequence>
<dbReference type="AlphaFoldDB" id="X0TAT1"/>
<evidence type="ECO:0000313" key="1">
    <source>
        <dbReference type="EMBL" id="GAF90314.1"/>
    </source>
</evidence>